<reference evidence="1" key="1">
    <citation type="submission" date="2021-06" db="EMBL/GenBank/DDBJ databases">
        <authorList>
            <person name="Kallberg Y."/>
            <person name="Tangrot J."/>
            <person name="Rosling A."/>
        </authorList>
    </citation>
    <scope>NUCLEOTIDE SEQUENCE</scope>
    <source>
        <strain evidence="1">AU212A</strain>
    </source>
</reference>
<keyword evidence="2" id="KW-1185">Reference proteome</keyword>
<dbReference type="EMBL" id="CAJVPM010010487">
    <property type="protein sequence ID" value="CAG8573558.1"/>
    <property type="molecule type" value="Genomic_DNA"/>
</dbReference>
<accession>A0ACA9M6Z9</accession>
<dbReference type="Proteomes" id="UP000789860">
    <property type="component" value="Unassembled WGS sequence"/>
</dbReference>
<name>A0ACA9M6Z9_9GLOM</name>
<gene>
    <name evidence="1" type="ORF">SCALOS_LOCUS5939</name>
</gene>
<proteinExistence type="predicted"/>
<feature type="non-terminal residue" evidence="1">
    <location>
        <position position="378"/>
    </location>
</feature>
<organism evidence="1 2">
    <name type="scientific">Scutellospora calospora</name>
    <dbReference type="NCBI Taxonomy" id="85575"/>
    <lineage>
        <taxon>Eukaryota</taxon>
        <taxon>Fungi</taxon>
        <taxon>Fungi incertae sedis</taxon>
        <taxon>Mucoromycota</taxon>
        <taxon>Glomeromycotina</taxon>
        <taxon>Glomeromycetes</taxon>
        <taxon>Diversisporales</taxon>
        <taxon>Gigasporaceae</taxon>
        <taxon>Scutellospora</taxon>
    </lineage>
</organism>
<protein>
    <submittedName>
        <fullName evidence="1">1856_t:CDS:1</fullName>
    </submittedName>
</protein>
<evidence type="ECO:0000313" key="2">
    <source>
        <dbReference type="Proteomes" id="UP000789860"/>
    </source>
</evidence>
<evidence type="ECO:0000313" key="1">
    <source>
        <dbReference type="EMBL" id="CAG8573558.1"/>
    </source>
</evidence>
<sequence length="378" mass="43251">MPRDPNLSIDTTITKRVDNNPAPVVDEESEEDDLSPSPVIDENIDFSLVYALHNFKATVEGQITVIKGDSLTLLDDSNSYWWLVKIMRNDDIGYIPAENIETPYERLARLNKSKNVILSSSHNNTEEDNSDIMSKKYQRGRKIVYFTSPEFIDTTTKEEPVEDNQSITISTTASTQVDGNDQQNGDSNIVMEPTNLTEQNMQQDINKSNEQYDYIDQRSTTPTARIFKNLFKRKKKPKQTKQQSTSNSRKRSDSQSLQTQQNQIQPEKITREYHVVRVFAGRNLSTNFDSKIVLLSEATNTTSLIKQAIRRFKLNDENFDNYYISIKEINKEEKSLMSNHYPLKIFMSSMSSYSTTLPSVKRSSVSSNLSNISSDESI</sequence>
<comment type="caution">
    <text evidence="1">The sequence shown here is derived from an EMBL/GenBank/DDBJ whole genome shotgun (WGS) entry which is preliminary data.</text>
</comment>